<dbReference type="AlphaFoldDB" id="A0A1H2S2B6"/>
<dbReference type="EMBL" id="FNOF01000002">
    <property type="protein sequence ID" value="SDW25777.1"/>
    <property type="molecule type" value="Genomic_DNA"/>
</dbReference>
<evidence type="ECO:0000313" key="3">
    <source>
        <dbReference type="Proteomes" id="UP000182573"/>
    </source>
</evidence>
<dbReference type="InterPro" id="IPR038695">
    <property type="entry name" value="Saro_0823-like_sf"/>
</dbReference>
<dbReference type="Gene3D" id="2.60.120.1140">
    <property type="entry name" value="Protein of unknown function DUF192"/>
    <property type="match status" value="1"/>
</dbReference>
<feature type="region of interest" description="Disordered" evidence="1">
    <location>
        <begin position="45"/>
        <end position="66"/>
    </location>
</feature>
<dbReference type="PANTHER" id="PTHR37953:SF1">
    <property type="entry name" value="UPF0127 PROTEIN MJ1496"/>
    <property type="match status" value="1"/>
</dbReference>
<dbReference type="RefSeq" id="WP_004515380.1">
    <property type="nucleotide sequence ID" value="NZ_FNOF01000002.1"/>
</dbReference>
<name>A0A1H2S2B6_HALVA</name>
<evidence type="ECO:0008006" key="4">
    <source>
        <dbReference type="Google" id="ProtNLM"/>
    </source>
</evidence>
<feature type="compositionally biased region" description="Low complexity" evidence="1">
    <location>
        <begin position="49"/>
        <end position="61"/>
    </location>
</feature>
<dbReference type="InterPro" id="IPR003795">
    <property type="entry name" value="DUF192"/>
</dbReference>
<dbReference type="PANTHER" id="PTHR37953">
    <property type="entry name" value="UPF0127 PROTEIN MJ1496"/>
    <property type="match status" value="1"/>
</dbReference>
<protein>
    <recommendedName>
        <fullName evidence="4">DUF192 domain-containing protein</fullName>
    </recommendedName>
</protein>
<reference evidence="2 3" key="1">
    <citation type="submission" date="2016-10" db="EMBL/GenBank/DDBJ databases">
        <authorList>
            <person name="de Groot N.N."/>
        </authorList>
    </citation>
    <scope>NUCLEOTIDE SEQUENCE [LARGE SCALE GENOMIC DNA]</scope>
    <source>
        <strain evidence="2 3">DSM 3756</strain>
    </source>
</reference>
<proteinExistence type="predicted"/>
<evidence type="ECO:0000313" key="2">
    <source>
        <dbReference type="EMBL" id="SDW25777.1"/>
    </source>
</evidence>
<sequence>MQRPAVIVLGLVGLLVAAAVVLQTGLWVEVLGTGEYEEGTVTVREGSEEAATTATQPETDASTPGTTVAVREKEAGEPLGTVEVRIAQTFNQRYVGLSETESLGPNEGMLFVHEEEGQHTYVMRNMSFPLDIIFIDANGTITTIHHAPLPPEGTSESNLTGYEGQGKYVLEVNRGWTNRTGVEVGDRVELPPEAT</sequence>
<organism evidence="2 3">
    <name type="scientific">Haloarcula vallismortis</name>
    <name type="common">Halobacterium vallismortis</name>
    <dbReference type="NCBI Taxonomy" id="28442"/>
    <lineage>
        <taxon>Archaea</taxon>
        <taxon>Methanobacteriati</taxon>
        <taxon>Methanobacteriota</taxon>
        <taxon>Stenosarchaea group</taxon>
        <taxon>Halobacteria</taxon>
        <taxon>Halobacteriales</taxon>
        <taxon>Haloarculaceae</taxon>
        <taxon>Haloarcula</taxon>
    </lineage>
</organism>
<gene>
    <name evidence="2" type="ORF">SAMN05443574_102159</name>
</gene>
<accession>A0A1H2S2B6</accession>
<evidence type="ECO:0000256" key="1">
    <source>
        <dbReference type="SAM" id="MobiDB-lite"/>
    </source>
</evidence>
<dbReference type="Pfam" id="PF02643">
    <property type="entry name" value="DUF192"/>
    <property type="match status" value="1"/>
</dbReference>
<dbReference type="Proteomes" id="UP000182573">
    <property type="component" value="Unassembled WGS sequence"/>
</dbReference>